<proteinExistence type="predicted"/>
<name>G8PAD3_PEDCP</name>
<evidence type="ECO:0000313" key="1">
    <source>
        <dbReference type="EMBL" id="AEV94572.1"/>
    </source>
</evidence>
<dbReference type="KEGG" id="pce:PECL_249"/>
<dbReference type="eggNOG" id="ENOG5030AV4">
    <property type="taxonomic scope" value="Bacteria"/>
</dbReference>
<dbReference type="AlphaFoldDB" id="G8PAD3"/>
<evidence type="ECO:0000313" key="2">
    <source>
        <dbReference type="Proteomes" id="UP000005444"/>
    </source>
</evidence>
<keyword evidence="2" id="KW-1185">Reference proteome</keyword>
<dbReference type="EMBL" id="CP003137">
    <property type="protein sequence ID" value="AEV94572.1"/>
    <property type="molecule type" value="Genomic_DNA"/>
</dbReference>
<reference evidence="1 2" key="1">
    <citation type="journal article" date="2012" name="J. Bacteriol.">
        <title>Complete Genome Sequence of the Beer Spoilage Organism Pediococcus claussenii ATCC BAA-344T.</title>
        <authorList>
            <person name="Pittet V."/>
            <person name="Abegunde T."/>
            <person name="Marfleet T."/>
            <person name="Haakensen M."/>
            <person name="Morrow K."/>
            <person name="Jayaprakash T."/>
            <person name="Schroeder K."/>
            <person name="Trost B."/>
            <person name="Byrns S."/>
            <person name="Bergsveinson J."/>
            <person name="Kusalik A."/>
            <person name="Ziola B."/>
        </authorList>
    </citation>
    <scope>NUCLEOTIDE SEQUENCE [LARGE SCALE GENOMIC DNA]</scope>
    <source>
        <strain evidence="1 2">ATCC BAA-344</strain>
    </source>
</reference>
<accession>G8PAD3</accession>
<gene>
    <name evidence="1" type="ordered locus">PECL_249</name>
</gene>
<dbReference type="PATRIC" id="fig|701521.8.peg.240"/>
<dbReference type="RefSeq" id="WP_014214770.1">
    <property type="nucleotide sequence ID" value="NC_016605.1"/>
</dbReference>
<sequence>MKRRLIWTVLVMVTILIGLGIGVWRNLDNNAYYYATHMPYRKDYYPVFRVVAVKPLPQSVNKVYPSNINYAIKNDNVDGLNGAINIDNVYKKGDYWSVDSDSLYYSLKFDSTSLKGMTAEFTSKMRLYDREGNGMKYDRSKMDNKLKDITQRIKKAVKKPKVNLQFLYNWIYM</sequence>
<organism evidence="1 2">
    <name type="scientific">Pediococcus claussenii (strain ATCC BAA-344 / DSM 14800 / JCM 18046 / KCTC 3811 / LMG 21948 / P06)</name>
    <dbReference type="NCBI Taxonomy" id="701521"/>
    <lineage>
        <taxon>Bacteria</taxon>
        <taxon>Bacillati</taxon>
        <taxon>Bacillota</taxon>
        <taxon>Bacilli</taxon>
        <taxon>Lactobacillales</taxon>
        <taxon>Lactobacillaceae</taxon>
        <taxon>Pediococcus</taxon>
    </lineage>
</organism>
<protein>
    <submittedName>
        <fullName evidence="1">Uncharacterized protein</fullName>
    </submittedName>
</protein>
<dbReference type="HOGENOM" id="CLU_1553264_0_0_9"/>
<dbReference type="STRING" id="701521.PECL_249"/>
<dbReference type="Proteomes" id="UP000005444">
    <property type="component" value="Chromosome"/>
</dbReference>